<dbReference type="PANTHER" id="PTHR30143:SF0">
    <property type="entry name" value="2-KETO-4-PENTENOATE HYDRATASE"/>
    <property type="match status" value="1"/>
</dbReference>
<dbReference type="InterPro" id="IPR036663">
    <property type="entry name" value="Fumarylacetoacetase_C_sf"/>
</dbReference>
<dbReference type="GO" id="GO:0008684">
    <property type="term" value="F:2-oxopent-4-enoate hydratase activity"/>
    <property type="evidence" value="ECO:0007669"/>
    <property type="project" value="TreeGrafter"/>
</dbReference>
<organism evidence="3">
    <name type="scientific">marine metagenome</name>
    <dbReference type="NCBI Taxonomy" id="408172"/>
    <lineage>
        <taxon>unclassified sequences</taxon>
        <taxon>metagenomes</taxon>
        <taxon>ecological metagenomes</taxon>
    </lineage>
</organism>
<dbReference type="PANTHER" id="PTHR30143">
    <property type="entry name" value="ACID HYDRATASE"/>
    <property type="match status" value="1"/>
</dbReference>
<protein>
    <recommendedName>
        <fullName evidence="2">Fumarylacetoacetase-like C-terminal domain-containing protein</fullName>
    </recommendedName>
</protein>
<evidence type="ECO:0000313" key="3">
    <source>
        <dbReference type="EMBL" id="SVB36544.1"/>
    </source>
</evidence>
<evidence type="ECO:0000259" key="2">
    <source>
        <dbReference type="Pfam" id="PF01557"/>
    </source>
</evidence>
<reference evidence="3" key="1">
    <citation type="submission" date="2018-05" db="EMBL/GenBank/DDBJ databases">
        <authorList>
            <person name="Lanie J.A."/>
            <person name="Ng W.-L."/>
            <person name="Kazmierczak K.M."/>
            <person name="Andrzejewski T.M."/>
            <person name="Davidsen T.M."/>
            <person name="Wayne K.J."/>
            <person name="Tettelin H."/>
            <person name="Glass J.I."/>
            <person name="Rusch D."/>
            <person name="Podicherti R."/>
            <person name="Tsui H.-C.T."/>
            <person name="Winkler M.E."/>
        </authorList>
    </citation>
    <scope>NUCLEOTIDE SEQUENCE</scope>
</reference>
<proteinExistence type="predicted"/>
<dbReference type="AlphaFoldDB" id="A0A382DEY1"/>
<dbReference type="InterPro" id="IPR011234">
    <property type="entry name" value="Fumarylacetoacetase-like_C"/>
</dbReference>
<dbReference type="GO" id="GO:0005737">
    <property type="term" value="C:cytoplasm"/>
    <property type="evidence" value="ECO:0007669"/>
    <property type="project" value="TreeGrafter"/>
</dbReference>
<evidence type="ECO:0000256" key="1">
    <source>
        <dbReference type="ARBA" id="ARBA00023239"/>
    </source>
</evidence>
<dbReference type="Gene3D" id="3.90.850.10">
    <property type="entry name" value="Fumarylacetoacetase-like, C-terminal domain"/>
    <property type="match status" value="1"/>
</dbReference>
<dbReference type="InterPro" id="IPR050772">
    <property type="entry name" value="Hydratase-Decarb/MhpD_sf"/>
</dbReference>
<dbReference type="SUPFAM" id="SSF56529">
    <property type="entry name" value="FAH"/>
    <property type="match status" value="1"/>
</dbReference>
<accession>A0A382DEY1</accession>
<dbReference type="EMBL" id="UINC01038883">
    <property type="protein sequence ID" value="SVB36544.1"/>
    <property type="molecule type" value="Genomic_DNA"/>
</dbReference>
<name>A0A382DEY1_9ZZZZ</name>
<dbReference type="Pfam" id="PF01557">
    <property type="entry name" value="FAA_hydrolase"/>
    <property type="match status" value="1"/>
</dbReference>
<feature type="domain" description="Fumarylacetoacetase-like C-terminal" evidence="2">
    <location>
        <begin position="105"/>
        <end position="260"/>
    </location>
</feature>
<keyword evidence="1" id="KW-0456">Lyase</keyword>
<sequence length="264" mass="28564">MVLTRHEQAAKCLMGARQDRCRLSCLPGNCRPDDENDAYLVQDQFISAMLYEYGGDIVGYKAGCTNVTAQKQLGLSSPFSGSLLSPFVRTTPAIILSDDGFMRMIEAEIGFRLGLDLPGTTRPYTAESVSPALATIFSAIEVVDSRYEDWTTAGAPQLIADNACTGFWVHGKEVSDVMCVDLANHPVQVYRNGLLAEIGNSANVLGNPMNVVAWLANHLVNRGDYLRSGQFITTGTMIAVNAAEKGDKVEADFGALGRVEINFT</sequence>
<gene>
    <name evidence="3" type="ORF">METZ01_LOCUS189398</name>
</gene>